<feature type="domain" description="Glycosyltransferase 2-like" evidence="1">
    <location>
        <begin position="11"/>
        <end position="167"/>
    </location>
</feature>
<dbReference type="PANTHER" id="PTHR43685">
    <property type="entry name" value="GLYCOSYLTRANSFERASE"/>
    <property type="match status" value="1"/>
</dbReference>
<dbReference type="EC" id="2.4.-.-" evidence="2"/>
<reference evidence="2 3" key="1">
    <citation type="journal article" date="2006" name="Nat. Biotechnol.">
        <title>Complete genome of the mutualistic, N2-fixing grass endophyte Azoarcus sp. strain BH72.</title>
        <authorList>
            <person name="Krause A."/>
            <person name="Ramakumar A."/>
            <person name="Bartels D."/>
            <person name="Battistoni F."/>
            <person name="Bekel T."/>
            <person name="Boch J."/>
            <person name="Boehm M."/>
            <person name="Friedrich F."/>
            <person name="Hurek T."/>
            <person name="Krause L."/>
            <person name="Linke B."/>
            <person name="McHardy A.C."/>
            <person name="Sarkar A."/>
            <person name="Schneiker S."/>
            <person name="Syed A.A."/>
            <person name="Thauer R."/>
            <person name="Vorhoelter F.-J."/>
            <person name="Weidner S."/>
            <person name="Puehler A."/>
            <person name="Reinhold-Hurek B."/>
            <person name="Kaiser O."/>
            <person name="Goesmann A."/>
        </authorList>
    </citation>
    <scope>NUCLEOTIDE SEQUENCE [LARGE SCALE GENOMIC DNA]</scope>
    <source>
        <strain evidence="2 3">BH72</strain>
    </source>
</reference>
<dbReference type="InterPro" id="IPR029044">
    <property type="entry name" value="Nucleotide-diphossugar_trans"/>
</dbReference>
<dbReference type="Proteomes" id="UP000002588">
    <property type="component" value="Chromosome"/>
</dbReference>
<evidence type="ECO:0000259" key="1">
    <source>
        <dbReference type="Pfam" id="PF00535"/>
    </source>
</evidence>
<dbReference type="CDD" id="cd00761">
    <property type="entry name" value="Glyco_tranf_GTA_type"/>
    <property type="match status" value="1"/>
</dbReference>
<dbReference type="Pfam" id="PF00535">
    <property type="entry name" value="Glycos_transf_2"/>
    <property type="match status" value="1"/>
</dbReference>
<name>A1KAL9_AZOSB</name>
<dbReference type="GO" id="GO:0016757">
    <property type="term" value="F:glycosyltransferase activity"/>
    <property type="evidence" value="ECO:0007669"/>
    <property type="project" value="UniProtKB-KW"/>
</dbReference>
<organism evidence="2 3">
    <name type="scientific">Azoarcus sp. (strain BH72)</name>
    <dbReference type="NCBI Taxonomy" id="418699"/>
    <lineage>
        <taxon>Bacteria</taxon>
        <taxon>Pseudomonadati</taxon>
        <taxon>Pseudomonadota</taxon>
        <taxon>Betaproteobacteria</taxon>
        <taxon>Rhodocyclales</taxon>
        <taxon>Zoogloeaceae</taxon>
        <taxon>Azoarcus</taxon>
    </lineage>
</organism>
<dbReference type="PANTHER" id="PTHR43685:SF2">
    <property type="entry name" value="GLYCOSYLTRANSFERASE 2-LIKE DOMAIN-CONTAINING PROTEIN"/>
    <property type="match status" value="1"/>
</dbReference>
<proteinExistence type="predicted"/>
<dbReference type="AlphaFoldDB" id="A1KAL9"/>
<keyword evidence="3" id="KW-1185">Reference proteome</keyword>
<sequence length="308" mass="34524">MSSTPSDPAISVVVCTRNRGGQLEGMLRSFCSQDFAVGWEMVVVDNGSSDNTGEVLTRFALECPFTLRVVLEPTPGLSRARNRGLAAARGEFVAFTDDDCYPRDDYLSAIVALFCDPKVVYGGGRLLLYDPTDQRVTIQERDRAEVLEPGSFIPSGLIHGANLVCRRQALLDLDGFDERLGAGTTYKSGEDTDILRRLALAGHRGRYDPDIVVYHHHGRKTVEAARRLEQGYSWGIGSCMLKYALNPQSRSIYARIWYWRLRRIPFADAVREIVAALRFFLEYGPTWRSVWRHPHEGLASPVEAREPA</sequence>
<dbReference type="eggNOG" id="COG1216">
    <property type="taxonomic scope" value="Bacteria"/>
</dbReference>
<dbReference type="HOGENOM" id="CLU_025996_19_5_4"/>
<dbReference type="SUPFAM" id="SSF53448">
    <property type="entry name" value="Nucleotide-diphospho-sugar transferases"/>
    <property type="match status" value="1"/>
</dbReference>
<dbReference type="Gene3D" id="3.90.550.10">
    <property type="entry name" value="Spore Coat Polysaccharide Biosynthesis Protein SpsA, Chain A"/>
    <property type="match status" value="1"/>
</dbReference>
<keyword evidence="2" id="KW-0328">Glycosyltransferase</keyword>
<gene>
    <name evidence="2" type="ordered locus">azo3259</name>
</gene>
<protein>
    <submittedName>
        <fullName evidence="2">Glycosyltransferase</fullName>
        <ecNumber evidence="2">2.4.-.-</ecNumber>
    </submittedName>
</protein>
<dbReference type="KEGG" id="azo:azo3259"/>
<dbReference type="InterPro" id="IPR001173">
    <property type="entry name" value="Glyco_trans_2-like"/>
</dbReference>
<dbReference type="InterPro" id="IPR050834">
    <property type="entry name" value="Glycosyltransf_2"/>
</dbReference>
<accession>A1KAL9</accession>
<dbReference type="STRING" id="62928.azo3259"/>
<dbReference type="EMBL" id="AM406670">
    <property type="protein sequence ID" value="CAL95875.1"/>
    <property type="molecule type" value="Genomic_DNA"/>
</dbReference>
<keyword evidence="2" id="KW-0808">Transferase</keyword>
<evidence type="ECO:0000313" key="2">
    <source>
        <dbReference type="EMBL" id="CAL95875.1"/>
    </source>
</evidence>
<dbReference type="RefSeq" id="WP_011766982.1">
    <property type="nucleotide sequence ID" value="NC_008702.1"/>
</dbReference>
<dbReference type="CAZy" id="GT2">
    <property type="family name" value="Glycosyltransferase Family 2"/>
</dbReference>
<evidence type="ECO:0000313" key="3">
    <source>
        <dbReference type="Proteomes" id="UP000002588"/>
    </source>
</evidence>